<evidence type="ECO:0000313" key="1">
    <source>
        <dbReference type="EMBL" id="AGF98389.1"/>
    </source>
</evidence>
<dbReference type="HOGENOM" id="CLU_3263814_0_0_2"/>
<proteinExistence type="predicted"/>
<dbReference type="AlphaFoldDB" id="M1QMY8"/>
<protein>
    <submittedName>
        <fullName evidence="1">CapK protein</fullName>
    </submittedName>
</protein>
<gene>
    <name evidence="1" type="ORF">MmTuc01_3132</name>
</gene>
<dbReference type="Proteomes" id="UP000011718">
    <property type="component" value="Chromosome"/>
</dbReference>
<name>M1QMY8_METMZ</name>
<reference evidence="1 2" key="1">
    <citation type="journal article" date="2013" name="Genome Announc.">
        <title>Complete Genome of a Methanosarcina mazei Strain Isolated from Sediment Samples from an Amazonian Flooded Area.</title>
        <authorList>
            <person name="Assis das Gracas D."/>
            <person name="Thiago Juca Ramos R."/>
            <person name="Vieira Araujo A.C."/>
            <person name="Zahlouth R."/>
            <person name="Ribeiro Carneiro A."/>
            <person name="Souza Lopes T."/>
            <person name="Azevedo Barauna R."/>
            <person name="Azevedo V."/>
            <person name="Cruz Schneider M.P."/>
            <person name="Pellizari V.H."/>
            <person name="Silva A."/>
        </authorList>
    </citation>
    <scope>NUCLEOTIDE SEQUENCE [LARGE SCALE GENOMIC DNA]</scope>
    <source>
        <strain evidence="1 2">Tuc01</strain>
    </source>
</reference>
<dbReference type="KEGG" id="mmaz:MmTuc01_3132"/>
<dbReference type="BioCyc" id="MMAZ1236903:G139K-2978-MONOMER"/>
<evidence type="ECO:0000313" key="2">
    <source>
        <dbReference type="Proteomes" id="UP000011718"/>
    </source>
</evidence>
<dbReference type="EMBL" id="CP004144">
    <property type="protein sequence ID" value="AGF98389.1"/>
    <property type="molecule type" value="Genomic_DNA"/>
</dbReference>
<organism evidence="1 2">
    <name type="scientific">Methanosarcina mazei Tuc01</name>
    <dbReference type="NCBI Taxonomy" id="1236903"/>
    <lineage>
        <taxon>Archaea</taxon>
        <taxon>Methanobacteriati</taxon>
        <taxon>Methanobacteriota</taxon>
        <taxon>Stenosarchaea group</taxon>
        <taxon>Methanomicrobia</taxon>
        <taxon>Methanosarcinales</taxon>
        <taxon>Methanosarcinaceae</taxon>
        <taxon>Methanosarcina</taxon>
    </lineage>
</organism>
<accession>M1QMY8</accession>
<sequence length="41" mass="4801">MSKGYFKIIELMQKKVLRNALLNVPYYRDCVPISANEVEPE</sequence>